<accession>A0A147HX52</accession>
<feature type="domain" description="Outer membrane protein beta-barrel" evidence="3">
    <location>
        <begin position="24"/>
        <end position="252"/>
    </location>
</feature>
<name>A0A147HX52_9SPHN</name>
<dbReference type="PATRIC" id="fig|869719.3.peg.2990"/>
<dbReference type="AlphaFoldDB" id="A0A147HX52"/>
<feature type="signal peptide" evidence="2">
    <location>
        <begin position="1"/>
        <end position="32"/>
    </location>
</feature>
<dbReference type="Pfam" id="PF13505">
    <property type="entry name" value="OMP_b-brl"/>
    <property type="match status" value="1"/>
</dbReference>
<protein>
    <recommendedName>
        <fullName evidence="3">Outer membrane protein beta-barrel domain-containing protein</fullName>
    </recommendedName>
</protein>
<proteinExistence type="predicted"/>
<evidence type="ECO:0000259" key="3">
    <source>
        <dbReference type="Pfam" id="PF13505"/>
    </source>
</evidence>
<evidence type="ECO:0000256" key="2">
    <source>
        <dbReference type="SAM" id="SignalP"/>
    </source>
</evidence>
<dbReference type="RefSeq" id="WP_058756675.1">
    <property type="nucleotide sequence ID" value="NZ_LDTB01000068.1"/>
</dbReference>
<evidence type="ECO:0000313" key="5">
    <source>
        <dbReference type="Proteomes" id="UP000074310"/>
    </source>
</evidence>
<comment type="caution">
    <text evidence="4">The sequence shown here is derived from an EMBL/GenBank/DDBJ whole genome shotgun (WGS) entry which is preliminary data.</text>
</comment>
<feature type="chain" id="PRO_5007548076" description="Outer membrane protein beta-barrel domain-containing protein" evidence="2">
    <location>
        <begin position="33"/>
        <end position="255"/>
    </location>
</feature>
<dbReference type="InterPro" id="IPR027385">
    <property type="entry name" value="Beta-barrel_OMP"/>
</dbReference>
<dbReference type="OrthoDB" id="5643626at2"/>
<evidence type="ECO:0000256" key="1">
    <source>
        <dbReference type="ARBA" id="ARBA00022729"/>
    </source>
</evidence>
<keyword evidence="5" id="KW-1185">Reference proteome</keyword>
<reference evidence="4 5" key="1">
    <citation type="journal article" date="2016" name="Front. Microbiol.">
        <title>Genomic Resource of Rice Seed Associated Bacteria.</title>
        <authorList>
            <person name="Midha S."/>
            <person name="Bansal K."/>
            <person name="Sharma S."/>
            <person name="Kumar N."/>
            <person name="Patil P.P."/>
            <person name="Chaudhry V."/>
            <person name="Patil P.B."/>
        </authorList>
    </citation>
    <scope>NUCLEOTIDE SEQUENCE [LARGE SCALE GENOMIC DNA]</scope>
    <source>
        <strain evidence="4 5">NS334</strain>
    </source>
</reference>
<dbReference type="Gene3D" id="2.40.160.20">
    <property type="match status" value="1"/>
</dbReference>
<dbReference type="EMBL" id="LDTB01000068">
    <property type="protein sequence ID" value="KTT69455.1"/>
    <property type="molecule type" value="Genomic_DNA"/>
</dbReference>
<dbReference type="InterPro" id="IPR011250">
    <property type="entry name" value="OMP/PagP_B-barrel"/>
</dbReference>
<organism evidence="4 5">
    <name type="scientific">Sphingomonas endophytica</name>
    <dbReference type="NCBI Taxonomy" id="869719"/>
    <lineage>
        <taxon>Bacteria</taxon>
        <taxon>Pseudomonadati</taxon>
        <taxon>Pseudomonadota</taxon>
        <taxon>Alphaproteobacteria</taxon>
        <taxon>Sphingomonadales</taxon>
        <taxon>Sphingomonadaceae</taxon>
        <taxon>Sphingomonas</taxon>
    </lineage>
</organism>
<dbReference type="Proteomes" id="UP000074310">
    <property type="component" value="Unassembled WGS sequence"/>
</dbReference>
<keyword evidence="1 2" id="KW-0732">Signal</keyword>
<evidence type="ECO:0000313" key="4">
    <source>
        <dbReference type="EMBL" id="KTT69455.1"/>
    </source>
</evidence>
<gene>
    <name evidence="4" type="ORF">NS334_14535</name>
</gene>
<dbReference type="SUPFAM" id="SSF56925">
    <property type="entry name" value="OMPA-like"/>
    <property type="match status" value="1"/>
</dbReference>
<sequence>MTLVSTLAPAYRGARRNPAALFAGFAAAIVMASPAAAQKAEPGAYVVARAGAQIDSDVKPTQVLAKGQTVSKTTPTLPKNIDHDGGFTGELGMGYDFGGIRVEGTAGYDTAKVNAKALSTKTYSGAGRTKSFDLGVAAYVDLVRDGPFKPFVGGGVGASRVDYSISRLMIDKTPGTQKPMVGIDGKDWGFRWHLDAGASYDVTPQTSIELLGRYSQTGGMKVKGVSLDESLVRQTTDYKMKNTSTSIMVGLRQKF</sequence>